<reference evidence="2 3" key="1">
    <citation type="journal article" date="2014" name="BMC Genomics">
        <title>Nucleomorph and plastid genome sequences of the chlorarachniophyte Lotharella oceanica: convergent reductive evolution and frequent recombination in nucleomorph-bearing algae.</title>
        <authorList>
            <person name="Tanifuji G."/>
            <person name="Onodera N.T."/>
            <person name="Brown M.W."/>
            <person name="Curtis B.A."/>
            <person name="Roger A.J."/>
            <person name="Ka-Shu Wong G."/>
            <person name="Melkonian M."/>
            <person name="Archibald J.M."/>
        </authorList>
    </citation>
    <scope>NUCLEOTIDE SEQUENCE [LARGE SCALE GENOMIC DNA]</scope>
    <source>
        <strain evidence="2 3">CCMP622</strain>
    </source>
</reference>
<geneLocation type="nucleomorph" evidence="2"/>
<gene>
    <name evidence="2" type="ORF">M951_chr1130</name>
</gene>
<organism evidence="2 3">
    <name type="scientific">Lotharella oceanica</name>
    <dbReference type="NCBI Taxonomy" id="641309"/>
    <lineage>
        <taxon>Eukaryota</taxon>
        <taxon>Sar</taxon>
        <taxon>Rhizaria</taxon>
        <taxon>Cercozoa</taxon>
        <taxon>Chlorarachniophyceae</taxon>
        <taxon>Lotharella</taxon>
    </lineage>
</organism>
<keyword evidence="1" id="KW-0472">Membrane</keyword>
<evidence type="ECO:0000256" key="1">
    <source>
        <dbReference type="SAM" id="Phobius"/>
    </source>
</evidence>
<evidence type="ECO:0000313" key="3">
    <source>
        <dbReference type="Proteomes" id="UP000243670"/>
    </source>
</evidence>
<dbReference type="EMBL" id="CP006627">
    <property type="protein sequence ID" value="AIB09611.1"/>
    <property type="molecule type" value="Genomic_DNA"/>
</dbReference>
<feature type="transmembrane region" description="Helical" evidence="1">
    <location>
        <begin position="30"/>
        <end position="56"/>
    </location>
</feature>
<keyword evidence="2" id="KW-0542">Nucleomorph</keyword>
<name>A0A060D6K1_9EUKA</name>
<feature type="transmembrane region" description="Helical" evidence="1">
    <location>
        <begin position="76"/>
        <end position="94"/>
    </location>
</feature>
<sequence length="118" mass="13694">MFNLEFSNSFSTDVVIFVLITNFRNSSIVFFSFLLLLSLLSSGVCTSGICVFSNLYMGLSEYRQIWMSLPKTSLFFSRWSVGSIHVLYIVVYIFNHLYSISQPNLQENRGTYYLHRTN</sequence>
<keyword evidence="1" id="KW-1133">Transmembrane helix</keyword>
<evidence type="ECO:0000313" key="2">
    <source>
        <dbReference type="EMBL" id="AIB09611.1"/>
    </source>
</evidence>
<dbReference type="Proteomes" id="UP000243670">
    <property type="component" value="Nucleomorph 1"/>
</dbReference>
<accession>A0A060D6K1</accession>
<keyword evidence="1" id="KW-0812">Transmembrane</keyword>
<proteinExistence type="predicted"/>
<dbReference type="AlphaFoldDB" id="A0A060D6K1"/>
<protein>
    <submittedName>
        <fullName evidence="2">Uncharacterized protein</fullName>
    </submittedName>
</protein>